<evidence type="ECO:0000259" key="8">
    <source>
        <dbReference type="PROSITE" id="PS50045"/>
    </source>
</evidence>
<dbReference type="Pfam" id="PF02954">
    <property type="entry name" value="HTH_8"/>
    <property type="match status" value="1"/>
</dbReference>
<evidence type="ECO:0000256" key="4">
    <source>
        <dbReference type="ARBA" id="ARBA00023125"/>
    </source>
</evidence>
<dbReference type="InterPro" id="IPR002197">
    <property type="entry name" value="HTH_Fis"/>
</dbReference>
<dbReference type="SMART" id="SM00382">
    <property type="entry name" value="AAA"/>
    <property type="match status" value="1"/>
</dbReference>
<dbReference type="SMART" id="SM00448">
    <property type="entry name" value="REC"/>
    <property type="match status" value="1"/>
</dbReference>
<dbReference type="InterPro" id="IPR002078">
    <property type="entry name" value="Sigma_54_int"/>
</dbReference>
<dbReference type="FunFam" id="3.40.50.300:FF:000006">
    <property type="entry name" value="DNA-binding transcriptional regulator NtrC"/>
    <property type="match status" value="1"/>
</dbReference>
<dbReference type="Gene3D" id="3.40.50.300">
    <property type="entry name" value="P-loop containing nucleotide triphosphate hydrolases"/>
    <property type="match status" value="1"/>
</dbReference>
<dbReference type="FunFam" id="1.10.8.60:FF:000014">
    <property type="entry name" value="DNA-binding transcriptional regulator NtrC"/>
    <property type="match status" value="1"/>
</dbReference>
<dbReference type="InterPro" id="IPR025944">
    <property type="entry name" value="Sigma_54_int_dom_CS"/>
</dbReference>
<reference evidence="10 11" key="2">
    <citation type="submission" date="2020-05" db="EMBL/GenBank/DDBJ databases">
        <title>Draft genome sequence of Desulfovibrio sp. strainFSS-1.</title>
        <authorList>
            <person name="Shimoshige H."/>
            <person name="Kobayashi H."/>
            <person name="Maekawa T."/>
        </authorList>
    </citation>
    <scope>NUCLEOTIDE SEQUENCE [LARGE SCALE GENOMIC DNA]</scope>
    <source>
        <strain evidence="10 11">SIID29052-01</strain>
    </source>
</reference>
<dbReference type="GO" id="GO:0005524">
    <property type="term" value="F:ATP binding"/>
    <property type="evidence" value="ECO:0007669"/>
    <property type="project" value="UniProtKB-KW"/>
</dbReference>
<dbReference type="InterPro" id="IPR025662">
    <property type="entry name" value="Sigma_54_int_dom_ATP-bd_1"/>
</dbReference>
<evidence type="ECO:0000256" key="5">
    <source>
        <dbReference type="ARBA" id="ARBA00023159"/>
    </source>
</evidence>
<name>A0A6V8LRF1_9BACT</name>
<evidence type="ECO:0000259" key="9">
    <source>
        <dbReference type="PROSITE" id="PS50110"/>
    </source>
</evidence>
<dbReference type="InterPro" id="IPR003593">
    <property type="entry name" value="AAA+_ATPase"/>
</dbReference>
<evidence type="ECO:0000256" key="6">
    <source>
        <dbReference type="ARBA" id="ARBA00023163"/>
    </source>
</evidence>
<keyword evidence="11" id="KW-1185">Reference proteome</keyword>
<feature type="modified residue" description="4-aspartylphosphate" evidence="7">
    <location>
        <position position="57"/>
    </location>
</feature>
<dbReference type="PROSITE" id="PS00675">
    <property type="entry name" value="SIGMA54_INTERACT_1"/>
    <property type="match status" value="1"/>
</dbReference>
<dbReference type="AlphaFoldDB" id="A0A6V8LRF1"/>
<dbReference type="PANTHER" id="PTHR32071:SF117">
    <property type="entry name" value="PTS-DEPENDENT DIHYDROXYACETONE KINASE OPERON REGULATORY PROTEIN-RELATED"/>
    <property type="match status" value="1"/>
</dbReference>
<dbReference type="GO" id="GO:0043565">
    <property type="term" value="F:sequence-specific DNA binding"/>
    <property type="evidence" value="ECO:0007669"/>
    <property type="project" value="InterPro"/>
</dbReference>
<dbReference type="CDD" id="cd00009">
    <property type="entry name" value="AAA"/>
    <property type="match status" value="1"/>
</dbReference>
<dbReference type="PANTHER" id="PTHR32071">
    <property type="entry name" value="TRANSCRIPTIONAL REGULATORY PROTEIN"/>
    <property type="match status" value="1"/>
</dbReference>
<dbReference type="GO" id="GO:0000160">
    <property type="term" value="P:phosphorelay signal transduction system"/>
    <property type="evidence" value="ECO:0007669"/>
    <property type="project" value="InterPro"/>
</dbReference>
<evidence type="ECO:0000256" key="3">
    <source>
        <dbReference type="ARBA" id="ARBA00023015"/>
    </source>
</evidence>
<dbReference type="PROSITE" id="PS50110">
    <property type="entry name" value="RESPONSE_REGULATORY"/>
    <property type="match status" value="1"/>
</dbReference>
<gene>
    <name evidence="10" type="primary">glrR_1</name>
    <name evidence="10" type="ORF">NNJEOMEG_00961</name>
</gene>
<keyword evidence="2" id="KW-0067">ATP-binding</keyword>
<keyword evidence="4" id="KW-0238">DNA-binding</keyword>
<organism evidence="10 11">
    <name type="scientific">Fundidesulfovibrio magnetotacticus</name>
    <dbReference type="NCBI Taxonomy" id="2730080"/>
    <lineage>
        <taxon>Bacteria</taxon>
        <taxon>Pseudomonadati</taxon>
        <taxon>Thermodesulfobacteriota</taxon>
        <taxon>Desulfovibrionia</taxon>
        <taxon>Desulfovibrionales</taxon>
        <taxon>Desulfovibrionaceae</taxon>
        <taxon>Fundidesulfovibrio</taxon>
    </lineage>
</organism>
<protein>
    <submittedName>
        <fullName evidence="10">Transcriptional regulatory protein GlrR</fullName>
    </submittedName>
</protein>
<keyword evidence="7" id="KW-0597">Phosphoprotein</keyword>
<keyword evidence="6" id="KW-0804">Transcription</keyword>
<dbReference type="PROSITE" id="PS50045">
    <property type="entry name" value="SIGMA54_INTERACT_4"/>
    <property type="match status" value="1"/>
</dbReference>
<dbReference type="PRINTS" id="PR01590">
    <property type="entry name" value="HTHFIS"/>
</dbReference>
<dbReference type="Pfam" id="PF00072">
    <property type="entry name" value="Response_reg"/>
    <property type="match status" value="1"/>
</dbReference>
<dbReference type="InterPro" id="IPR027417">
    <property type="entry name" value="P-loop_NTPase"/>
</dbReference>
<dbReference type="Pfam" id="PF00158">
    <property type="entry name" value="Sigma54_activat"/>
    <property type="match status" value="1"/>
</dbReference>
<proteinExistence type="predicted"/>
<dbReference type="InterPro" id="IPR001789">
    <property type="entry name" value="Sig_transdc_resp-reg_receiver"/>
</dbReference>
<dbReference type="RefSeq" id="WP_173081869.1">
    <property type="nucleotide sequence ID" value="NZ_BLTE01000003.1"/>
</dbReference>
<dbReference type="GO" id="GO:0006355">
    <property type="term" value="P:regulation of DNA-templated transcription"/>
    <property type="evidence" value="ECO:0007669"/>
    <property type="project" value="InterPro"/>
</dbReference>
<evidence type="ECO:0000313" key="11">
    <source>
        <dbReference type="Proteomes" id="UP000494245"/>
    </source>
</evidence>
<dbReference type="SUPFAM" id="SSF46689">
    <property type="entry name" value="Homeodomain-like"/>
    <property type="match status" value="1"/>
</dbReference>
<dbReference type="InterPro" id="IPR009057">
    <property type="entry name" value="Homeodomain-like_sf"/>
</dbReference>
<keyword evidence="1" id="KW-0547">Nucleotide-binding</keyword>
<comment type="caution">
    <text evidence="10">The sequence shown here is derived from an EMBL/GenBank/DDBJ whole genome shotgun (WGS) entry which is preliminary data.</text>
</comment>
<dbReference type="PROSITE" id="PS00688">
    <property type="entry name" value="SIGMA54_INTERACT_3"/>
    <property type="match status" value="1"/>
</dbReference>
<evidence type="ECO:0000256" key="7">
    <source>
        <dbReference type="PROSITE-ProRule" id="PRU00169"/>
    </source>
</evidence>
<sequence>MPRRETVLVVDDQPDFARGLARLIGSRRENLDVLLAGDGQEALDLLDKAQPSILFTDLRMPGMSGQELLERALDRAPSLTAVMLTAHGDVGSAVAALKAGAYDFLVKPVEPETLFLTLDKALERARLLSENRRLRESVAEVETWRELIGESPSVLRLKETIAAVARSDYTVLIQGESGTGKEVVARAVHAMSQRSDGPMICVNCPAIPEQLLESELFGHVKGAFTGAEKASKGLFLAAEAGTILLDEIGDIPMNVQTKLLRVLQEREVRPVGGSETVAVDVRIIASTNQHLEEKIKDRSFREDLFYRLNVLTVATPALRERREDIPLLAAHFLRRTCKEMNLPEKELTPDALGYLAGREWPGNVRELQNFVRRLVVFAQGRVIDAHSALAADGGPLGVTQAASCALGSYQDAKNQALEAFTRSYVEQLLSRTRGNVSEAARVSGLERASLQKILKRLAIDTQDYKN</sequence>
<feature type="domain" description="Sigma-54 factor interaction" evidence="8">
    <location>
        <begin position="147"/>
        <end position="376"/>
    </location>
</feature>
<dbReference type="SUPFAM" id="SSF52172">
    <property type="entry name" value="CheY-like"/>
    <property type="match status" value="1"/>
</dbReference>
<dbReference type="Gene3D" id="1.10.8.60">
    <property type="match status" value="1"/>
</dbReference>
<dbReference type="Gene3D" id="3.40.50.2300">
    <property type="match status" value="1"/>
</dbReference>
<dbReference type="Proteomes" id="UP000494245">
    <property type="component" value="Unassembled WGS sequence"/>
</dbReference>
<reference evidence="10 11" key="1">
    <citation type="submission" date="2020-04" db="EMBL/GenBank/DDBJ databases">
        <authorList>
            <consortium name="Desulfovibrio sp. FSS-1 genome sequencing consortium"/>
            <person name="Shimoshige H."/>
            <person name="Kobayashi H."/>
            <person name="Maekawa T."/>
        </authorList>
    </citation>
    <scope>NUCLEOTIDE SEQUENCE [LARGE SCALE GENOMIC DNA]</scope>
    <source>
        <strain evidence="10 11">SIID29052-01</strain>
    </source>
</reference>
<keyword evidence="5" id="KW-0010">Activator</keyword>
<dbReference type="InterPro" id="IPR011006">
    <property type="entry name" value="CheY-like_superfamily"/>
</dbReference>
<evidence type="ECO:0000256" key="1">
    <source>
        <dbReference type="ARBA" id="ARBA00022741"/>
    </source>
</evidence>
<dbReference type="SUPFAM" id="SSF52540">
    <property type="entry name" value="P-loop containing nucleoside triphosphate hydrolases"/>
    <property type="match status" value="1"/>
</dbReference>
<evidence type="ECO:0000256" key="2">
    <source>
        <dbReference type="ARBA" id="ARBA00022840"/>
    </source>
</evidence>
<dbReference type="Pfam" id="PF25601">
    <property type="entry name" value="AAA_lid_14"/>
    <property type="match status" value="1"/>
</dbReference>
<dbReference type="InterPro" id="IPR058031">
    <property type="entry name" value="AAA_lid_NorR"/>
</dbReference>
<keyword evidence="3" id="KW-0805">Transcription regulation</keyword>
<evidence type="ECO:0000313" key="10">
    <source>
        <dbReference type="EMBL" id="GFK93131.1"/>
    </source>
</evidence>
<feature type="domain" description="Response regulatory" evidence="9">
    <location>
        <begin position="6"/>
        <end position="122"/>
    </location>
</feature>
<dbReference type="Gene3D" id="1.10.10.60">
    <property type="entry name" value="Homeodomain-like"/>
    <property type="match status" value="1"/>
</dbReference>
<dbReference type="EMBL" id="BLTE01000003">
    <property type="protein sequence ID" value="GFK93131.1"/>
    <property type="molecule type" value="Genomic_DNA"/>
</dbReference>
<accession>A0A6V8LRF1</accession>